<dbReference type="SUPFAM" id="SSF109854">
    <property type="entry name" value="DinB/YfiT-like putative metalloenzymes"/>
    <property type="match status" value="1"/>
</dbReference>
<reference evidence="1" key="1">
    <citation type="submission" date="2018-05" db="EMBL/GenBank/DDBJ databases">
        <authorList>
            <person name="Lanie J.A."/>
            <person name="Ng W.-L."/>
            <person name="Kazmierczak K.M."/>
            <person name="Andrzejewski T.M."/>
            <person name="Davidsen T.M."/>
            <person name="Wayne K.J."/>
            <person name="Tettelin H."/>
            <person name="Glass J.I."/>
            <person name="Rusch D."/>
            <person name="Podicherti R."/>
            <person name="Tsui H.-C.T."/>
            <person name="Winkler M.E."/>
        </authorList>
    </citation>
    <scope>NUCLEOTIDE SEQUENCE</scope>
</reference>
<evidence type="ECO:0008006" key="2">
    <source>
        <dbReference type="Google" id="ProtNLM"/>
    </source>
</evidence>
<gene>
    <name evidence="1" type="ORF">METZ01_LOCUS479216</name>
</gene>
<organism evidence="1">
    <name type="scientific">marine metagenome</name>
    <dbReference type="NCBI Taxonomy" id="408172"/>
    <lineage>
        <taxon>unclassified sequences</taxon>
        <taxon>metagenomes</taxon>
        <taxon>ecological metagenomes</taxon>
    </lineage>
</organism>
<feature type="non-terminal residue" evidence="1">
    <location>
        <position position="1"/>
    </location>
</feature>
<dbReference type="InterPro" id="IPR034660">
    <property type="entry name" value="DinB/YfiT-like"/>
</dbReference>
<name>A0A383C2H2_9ZZZZ</name>
<sequence>HTYAFLRTKHTLLEDNPNVKMYEVDEFLSTADSNTLDVKDSLNIIEGIHSKWVGLMKTLSKEDFNKTYYHSNRGKNIFLHEHVGMYAWHTEHHLAHIEIAKKAP</sequence>
<proteinExistence type="predicted"/>
<dbReference type="EMBL" id="UINC01205264">
    <property type="protein sequence ID" value="SVE26362.1"/>
    <property type="molecule type" value="Genomic_DNA"/>
</dbReference>
<protein>
    <recommendedName>
        <fullName evidence="2">DinB-like domain-containing protein</fullName>
    </recommendedName>
</protein>
<accession>A0A383C2H2</accession>
<dbReference type="Gene3D" id="1.20.120.450">
    <property type="entry name" value="dinb family like domain"/>
    <property type="match status" value="1"/>
</dbReference>
<evidence type="ECO:0000313" key="1">
    <source>
        <dbReference type="EMBL" id="SVE26362.1"/>
    </source>
</evidence>
<dbReference type="AlphaFoldDB" id="A0A383C2H2"/>